<organism evidence="1 2">
    <name type="scientific">Dallia pectoralis</name>
    <name type="common">Alaska blackfish</name>
    <dbReference type="NCBI Taxonomy" id="75939"/>
    <lineage>
        <taxon>Eukaryota</taxon>
        <taxon>Metazoa</taxon>
        <taxon>Chordata</taxon>
        <taxon>Craniata</taxon>
        <taxon>Vertebrata</taxon>
        <taxon>Euteleostomi</taxon>
        <taxon>Actinopterygii</taxon>
        <taxon>Neopterygii</taxon>
        <taxon>Teleostei</taxon>
        <taxon>Protacanthopterygii</taxon>
        <taxon>Esociformes</taxon>
        <taxon>Umbridae</taxon>
        <taxon>Dallia</taxon>
    </lineage>
</organism>
<dbReference type="EMBL" id="CM055752">
    <property type="protein sequence ID" value="KAJ7992166.1"/>
    <property type="molecule type" value="Genomic_DNA"/>
</dbReference>
<comment type="caution">
    <text evidence="1">The sequence shown here is derived from an EMBL/GenBank/DDBJ whole genome shotgun (WGS) entry which is preliminary data.</text>
</comment>
<sequence>MAVFKWLSICLTLWCLDTSESCRWTTFRLGMLNKQCIDHLSNMGHFPVACLEDKFEGMFSTGIYNNTQSEDVAAVALKTYGYVEQLFDSKLTPSTWNNETVNFFKNCVFRQVHNLKECVGGAKLPGDRRSTTAVNASLKAYFEKLNTVLKEKEHSACAWEVVRKALEHNLGQFKNLL</sequence>
<gene>
    <name evidence="1" type="ORF">DPEC_G00275710</name>
</gene>
<keyword evidence="2" id="KW-1185">Reference proteome</keyword>
<protein>
    <submittedName>
        <fullName evidence="1">Uncharacterized protein</fullName>
    </submittedName>
</protein>
<name>A0ACC2FLA7_DALPE</name>
<dbReference type="Proteomes" id="UP001157502">
    <property type="component" value="Chromosome 25"/>
</dbReference>
<proteinExistence type="predicted"/>
<evidence type="ECO:0000313" key="2">
    <source>
        <dbReference type="Proteomes" id="UP001157502"/>
    </source>
</evidence>
<evidence type="ECO:0000313" key="1">
    <source>
        <dbReference type="EMBL" id="KAJ7992166.1"/>
    </source>
</evidence>
<reference evidence="1" key="1">
    <citation type="submission" date="2021-05" db="EMBL/GenBank/DDBJ databases">
        <authorList>
            <person name="Pan Q."/>
            <person name="Jouanno E."/>
            <person name="Zahm M."/>
            <person name="Klopp C."/>
            <person name="Cabau C."/>
            <person name="Louis A."/>
            <person name="Berthelot C."/>
            <person name="Parey E."/>
            <person name="Roest Crollius H."/>
            <person name="Montfort J."/>
            <person name="Robinson-Rechavi M."/>
            <person name="Bouchez O."/>
            <person name="Lampietro C."/>
            <person name="Lopez Roques C."/>
            <person name="Donnadieu C."/>
            <person name="Postlethwait J."/>
            <person name="Bobe J."/>
            <person name="Dillon D."/>
            <person name="Chandos A."/>
            <person name="von Hippel F."/>
            <person name="Guiguen Y."/>
        </authorList>
    </citation>
    <scope>NUCLEOTIDE SEQUENCE</scope>
    <source>
        <strain evidence="1">YG-Jan2019</strain>
    </source>
</reference>
<accession>A0ACC2FLA7</accession>